<evidence type="ECO:0000259" key="1">
    <source>
        <dbReference type="Pfam" id="PF07969"/>
    </source>
</evidence>
<dbReference type="SUPFAM" id="SSF51338">
    <property type="entry name" value="Composite domain of metallo-dependent hydrolases"/>
    <property type="match status" value="1"/>
</dbReference>
<gene>
    <name evidence="2" type="ORF">CBM15_00540</name>
</gene>
<dbReference type="Proteomes" id="UP000196594">
    <property type="component" value="Unassembled WGS sequence"/>
</dbReference>
<dbReference type="PANTHER" id="PTHR22642:SF2">
    <property type="entry name" value="PROTEIN LONG AFTER FAR-RED 3"/>
    <property type="match status" value="1"/>
</dbReference>
<keyword evidence="3" id="KW-1185">Reference proteome</keyword>
<comment type="caution">
    <text evidence="2">The sequence shown here is derived from an EMBL/GenBank/DDBJ whole genome shotgun (WGS) entry which is preliminary data.</text>
</comment>
<dbReference type="CDD" id="cd01300">
    <property type="entry name" value="YtcJ_like"/>
    <property type="match status" value="1"/>
</dbReference>
<protein>
    <submittedName>
        <fullName evidence="2">Amidohydrolase</fullName>
    </submittedName>
</protein>
<reference evidence="2 3" key="1">
    <citation type="journal article" date="2017" name="Int. J. Syst. Evol. Microbiol.">
        <title>Solibacillus kalamii sp. nov., isolated from a high-efficiency particulate arrestance filter system used in the International Space Station.</title>
        <authorList>
            <person name="Checinska Sielaff A."/>
            <person name="Kumar R.M."/>
            <person name="Pal D."/>
            <person name="Mayilraj S."/>
            <person name="Venkateswaran K."/>
        </authorList>
    </citation>
    <scope>NUCLEOTIDE SEQUENCE [LARGE SCALE GENOMIC DNA]</scope>
    <source>
        <strain evidence="2 3">ISSFR-015</strain>
    </source>
</reference>
<dbReference type="Gene3D" id="3.20.20.140">
    <property type="entry name" value="Metal-dependent hydrolases"/>
    <property type="match status" value="1"/>
</dbReference>
<dbReference type="InterPro" id="IPR013108">
    <property type="entry name" value="Amidohydro_3"/>
</dbReference>
<evidence type="ECO:0000313" key="3">
    <source>
        <dbReference type="Proteomes" id="UP000196594"/>
    </source>
</evidence>
<organism evidence="2 3">
    <name type="scientific">Solibacillus kalamii</name>
    <dbReference type="NCBI Taxonomy" id="1748298"/>
    <lineage>
        <taxon>Bacteria</taxon>
        <taxon>Bacillati</taxon>
        <taxon>Bacillota</taxon>
        <taxon>Bacilli</taxon>
        <taxon>Bacillales</taxon>
        <taxon>Caryophanaceae</taxon>
        <taxon>Solibacillus</taxon>
    </lineage>
</organism>
<dbReference type="Gene3D" id="3.10.310.70">
    <property type="match status" value="1"/>
</dbReference>
<dbReference type="EMBL" id="NHNT01000001">
    <property type="protein sequence ID" value="OUZ40377.1"/>
    <property type="molecule type" value="Genomic_DNA"/>
</dbReference>
<proteinExistence type="predicted"/>
<dbReference type="InterPro" id="IPR011059">
    <property type="entry name" value="Metal-dep_hydrolase_composite"/>
</dbReference>
<sequence>MSATIVFVNGEVITVDSNDTVKQAVAISGNKITAVGSNAEIEKLIDANTKVIDLNGKTLMPGFIDAHLHLVLYGAFQLNISCKDAAIQSISDILTAVSERAKTTPEGKWIRAWGFNEKFIKEQRYPTLQELDAISTNHPIVITRTCGHIGVANSAALKLAEIDENTPNPQGGIIEKDSLGKLTGRLIENSYMQFNEVARYSQEELEQAIQIAQQHFIEKGITSVHEAGTFDQESFRLMQLASHRGDLKIRVYAMIGTLNNCKEFTVSMLNSGVVTGTGNDFFKIGPAKLFTDGSSTGPTIATREGYTSNPEDYGILYYSEEELYEVLGEAHKMGYQLTVHAQGDKAIEMYLNVVERALNESPRDNHRHRIEHAGISTPDLQARMKQLQMIPIPNPPFPYEFGESYLQNYGERTEFMYPVRDFIDQDIMCAAGSDTPITTCNPMIGIHTAVNREVNSGIQFGQKQRITLLEAIRLYTYNAAYASFDEHIKGSLEVGKLADLIVLDRSILSTNPTDLKDIGIELTMIDGEIVYERSLSII</sequence>
<dbReference type="SUPFAM" id="SSF51556">
    <property type="entry name" value="Metallo-dependent hydrolases"/>
    <property type="match status" value="1"/>
</dbReference>
<accession>A0ABX3ZKV4</accession>
<dbReference type="Gene3D" id="2.30.40.10">
    <property type="entry name" value="Urease, subunit C, domain 1"/>
    <property type="match status" value="1"/>
</dbReference>
<dbReference type="InterPro" id="IPR033932">
    <property type="entry name" value="YtcJ-like"/>
</dbReference>
<dbReference type="Pfam" id="PF07969">
    <property type="entry name" value="Amidohydro_3"/>
    <property type="match status" value="1"/>
</dbReference>
<feature type="domain" description="Amidohydrolase 3" evidence="1">
    <location>
        <begin position="50"/>
        <end position="531"/>
    </location>
</feature>
<dbReference type="RefSeq" id="WP_087615352.1">
    <property type="nucleotide sequence ID" value="NZ_JAFBEY010000002.1"/>
</dbReference>
<name>A0ABX3ZKV4_9BACL</name>
<dbReference type="InterPro" id="IPR032466">
    <property type="entry name" value="Metal_Hydrolase"/>
</dbReference>
<dbReference type="PANTHER" id="PTHR22642">
    <property type="entry name" value="IMIDAZOLONEPROPIONASE"/>
    <property type="match status" value="1"/>
</dbReference>
<evidence type="ECO:0000313" key="2">
    <source>
        <dbReference type="EMBL" id="OUZ40377.1"/>
    </source>
</evidence>